<dbReference type="SMR" id="A0A498K7X8"/>
<organism evidence="1 2">
    <name type="scientific">Malus domestica</name>
    <name type="common">Apple</name>
    <name type="synonym">Pyrus malus</name>
    <dbReference type="NCBI Taxonomy" id="3750"/>
    <lineage>
        <taxon>Eukaryota</taxon>
        <taxon>Viridiplantae</taxon>
        <taxon>Streptophyta</taxon>
        <taxon>Embryophyta</taxon>
        <taxon>Tracheophyta</taxon>
        <taxon>Spermatophyta</taxon>
        <taxon>Magnoliopsida</taxon>
        <taxon>eudicotyledons</taxon>
        <taxon>Gunneridae</taxon>
        <taxon>Pentapetalae</taxon>
        <taxon>rosids</taxon>
        <taxon>fabids</taxon>
        <taxon>Rosales</taxon>
        <taxon>Rosaceae</taxon>
        <taxon>Amygdaloideae</taxon>
        <taxon>Maleae</taxon>
        <taxon>Malus</taxon>
    </lineage>
</organism>
<reference evidence="1 2" key="1">
    <citation type="submission" date="2018-10" db="EMBL/GenBank/DDBJ databases">
        <title>A high-quality apple genome assembly.</title>
        <authorList>
            <person name="Hu J."/>
        </authorList>
    </citation>
    <scope>NUCLEOTIDE SEQUENCE [LARGE SCALE GENOMIC DNA]</scope>
    <source>
        <strain evidence="2">cv. HFTH1</strain>
        <tissue evidence="1">Young leaf</tissue>
    </source>
</reference>
<dbReference type="PANTHER" id="PTHR33647">
    <property type="entry name" value="OS01G0793900 PROTEIN"/>
    <property type="match status" value="1"/>
</dbReference>
<dbReference type="AlphaFoldDB" id="A0A498K7X8"/>
<dbReference type="PANTHER" id="PTHR33647:SF5">
    <property type="entry name" value="OS01G0793900 PROTEIN"/>
    <property type="match status" value="1"/>
</dbReference>
<dbReference type="Proteomes" id="UP000290289">
    <property type="component" value="Chromosome 3"/>
</dbReference>
<name>A0A498K7X8_MALDO</name>
<comment type="caution">
    <text evidence="1">The sequence shown here is derived from an EMBL/GenBank/DDBJ whole genome shotgun (WGS) entry which is preliminary data.</text>
</comment>
<accession>A0A498K7X8</accession>
<dbReference type="OrthoDB" id="610799at2759"/>
<sequence length="130" mass="14444">MGNCIRHESSMWAGEDWGSLANGMNGDGYCDGDQANIKIMKREKNQIEEASQRDSCCSTTTTSNSSKIGAATELKIKITKKQWEELLGKVEFKQTSVEQVLAQLIGVSDGYETQLQRSWRPALQSIPEVN</sequence>
<evidence type="ECO:0000313" key="2">
    <source>
        <dbReference type="Proteomes" id="UP000290289"/>
    </source>
</evidence>
<gene>
    <name evidence="1" type="ORF">DVH24_004148</name>
</gene>
<keyword evidence="2" id="KW-1185">Reference proteome</keyword>
<dbReference type="EMBL" id="RDQH01000329">
    <property type="protein sequence ID" value="RXI03496.1"/>
    <property type="molecule type" value="Genomic_DNA"/>
</dbReference>
<protein>
    <submittedName>
        <fullName evidence="1">Uncharacterized protein</fullName>
    </submittedName>
</protein>
<proteinExistence type="predicted"/>
<evidence type="ECO:0000313" key="1">
    <source>
        <dbReference type="EMBL" id="RXI03496.1"/>
    </source>
</evidence>